<dbReference type="EMBL" id="LNIX01000002">
    <property type="protein sequence ID" value="OXA60369.1"/>
    <property type="molecule type" value="Genomic_DNA"/>
</dbReference>
<dbReference type="InterPro" id="IPR014752">
    <property type="entry name" value="Arrestin-like_C"/>
</dbReference>
<proteinExistence type="predicted"/>
<accession>A0A226ES84</accession>
<protein>
    <recommendedName>
        <fullName evidence="1">Arrestin C-terminal-like domain-containing protein</fullName>
    </recommendedName>
</protein>
<evidence type="ECO:0000313" key="2">
    <source>
        <dbReference type="EMBL" id="OXA60369.1"/>
    </source>
</evidence>
<comment type="caution">
    <text evidence="2">The sequence shown here is derived from an EMBL/GenBank/DDBJ whole genome shotgun (WGS) entry which is preliminary data.</text>
</comment>
<name>A0A226ES84_FOLCA</name>
<organism evidence="2 3">
    <name type="scientific">Folsomia candida</name>
    <name type="common">Springtail</name>
    <dbReference type="NCBI Taxonomy" id="158441"/>
    <lineage>
        <taxon>Eukaryota</taxon>
        <taxon>Metazoa</taxon>
        <taxon>Ecdysozoa</taxon>
        <taxon>Arthropoda</taxon>
        <taxon>Hexapoda</taxon>
        <taxon>Collembola</taxon>
        <taxon>Entomobryomorpha</taxon>
        <taxon>Isotomoidea</taxon>
        <taxon>Isotomidae</taxon>
        <taxon>Proisotominae</taxon>
        <taxon>Folsomia</taxon>
    </lineage>
</organism>
<dbReference type="Pfam" id="PF02752">
    <property type="entry name" value="Arrestin_C"/>
    <property type="match status" value="1"/>
</dbReference>
<dbReference type="InterPro" id="IPR011022">
    <property type="entry name" value="Arrestin_C-like"/>
</dbReference>
<evidence type="ECO:0000313" key="3">
    <source>
        <dbReference type="Proteomes" id="UP000198287"/>
    </source>
</evidence>
<feature type="domain" description="Arrestin C-terminal-like" evidence="1">
    <location>
        <begin position="199"/>
        <end position="323"/>
    </location>
</feature>
<dbReference type="Proteomes" id="UP000198287">
    <property type="component" value="Unassembled WGS sequence"/>
</dbReference>
<reference evidence="2 3" key="1">
    <citation type="submission" date="2015-12" db="EMBL/GenBank/DDBJ databases">
        <title>The genome of Folsomia candida.</title>
        <authorList>
            <person name="Faddeeva A."/>
            <person name="Derks M.F."/>
            <person name="Anvar Y."/>
            <person name="Smit S."/>
            <person name="Van Straalen N."/>
            <person name="Roelofs D."/>
        </authorList>
    </citation>
    <scope>NUCLEOTIDE SEQUENCE [LARGE SCALE GENOMIC DNA]</scope>
    <source>
        <strain evidence="2 3">VU population</strain>
        <tissue evidence="2">Whole body</tissue>
    </source>
</reference>
<dbReference type="AlphaFoldDB" id="A0A226ES84"/>
<dbReference type="Gene3D" id="2.60.40.640">
    <property type="match status" value="1"/>
</dbReference>
<evidence type="ECO:0000259" key="1">
    <source>
        <dbReference type="Pfam" id="PF02752"/>
    </source>
</evidence>
<dbReference type="OrthoDB" id="8251650at2759"/>
<sequence>MLQTAHCVGGSVYPCFPKNDKIYGIHLVPTTEPNEIHGKVQICSPHEIEHYGIVVEFEGIVTFSDRFKNVIKVFAPEPETNTVLRSTVYHQICGRKEGLEKGDPPPQCRKKLRPISHIFEFRLVWPTTQPLPPTLTTRRVDVTYYIILYKRTLDGYEQIEQKQLKFYGYHGLPSPHDQFLGNGGRPAFLQEVTREFSTNGIEIMIQTPGRNYLRTEIIPWSISVRNEKHQRIAAISVHLIRNTTVFSERNAEIVDTFVNKKISGRKEFCIRGGFKGRRELPTFQCPGVHGLQVTYCIKCELSIRDEEETTNITSNELEVVIGTTVIPSNQTNSEDEITPLPFRMRCMSLASSMLTLFPPAYSQLSSRSGSVTSLETLPPHYDDLVQNFYEEKAE</sequence>
<gene>
    <name evidence="2" type="ORF">Fcan01_04969</name>
</gene>
<keyword evidence="3" id="KW-1185">Reference proteome</keyword>